<reference evidence="8" key="4">
    <citation type="submission" date="2025-05" db="UniProtKB">
        <authorList>
            <consortium name="EnsemblFungi"/>
        </authorList>
    </citation>
    <scope>IDENTIFICATION</scope>
    <source>
        <strain evidence="8">isolate 1-1 / race 1 (BBBD)</strain>
    </source>
</reference>
<feature type="domain" description="BED-type" evidence="6">
    <location>
        <begin position="122"/>
        <end position="165"/>
    </location>
</feature>
<evidence type="ECO:0000256" key="1">
    <source>
        <dbReference type="ARBA" id="ARBA00022723"/>
    </source>
</evidence>
<dbReference type="EMBL" id="ADAS02000129">
    <property type="protein sequence ID" value="OAV89418.1"/>
    <property type="molecule type" value="Genomic_DNA"/>
</dbReference>
<evidence type="ECO:0000256" key="3">
    <source>
        <dbReference type="ARBA" id="ARBA00022833"/>
    </source>
</evidence>
<sequence>MGGPQVARGLPPIGALLLERRGDVLVPMPDLTRSTRHRSSNHPQPLMLRSTVIHDLSNDKGQSQSQDIHVAKRSEPETPSSQQPQVTCTQTCRQPPTHDGPPPPKSQSESQEAKGSLLNKRKLTSKVWTHFKKVNEGGVSKAECNYCHIKLSAQSSAGTNHLQRHSERCAAENGAVVQPRQGLLSFTSSQATSKRVWIFSQEKT</sequence>
<evidence type="ECO:0000313" key="9">
    <source>
        <dbReference type="Proteomes" id="UP000005240"/>
    </source>
</evidence>
<feature type="compositionally biased region" description="Polar residues" evidence="5">
    <location>
        <begin position="77"/>
        <end position="94"/>
    </location>
</feature>
<dbReference type="InterPro" id="IPR003656">
    <property type="entry name" value="Znf_BED"/>
</dbReference>
<dbReference type="InterPro" id="IPR053031">
    <property type="entry name" value="Cuticle_assoc_protein"/>
</dbReference>
<reference evidence="7" key="2">
    <citation type="submission" date="2016-05" db="EMBL/GenBank/DDBJ databases">
        <title>Comparative analysis highlights variable genome content of wheat rusts and divergence of the mating loci.</title>
        <authorList>
            <person name="Cuomo C.A."/>
            <person name="Bakkeren G."/>
            <person name="Szabo L."/>
            <person name="Khalil H."/>
            <person name="Joly D."/>
            <person name="Goldberg J."/>
            <person name="Young S."/>
            <person name="Zeng Q."/>
            <person name="Fellers J."/>
        </authorList>
    </citation>
    <scope>NUCLEOTIDE SEQUENCE [LARGE SCALE GENOMIC DNA]</scope>
    <source>
        <strain evidence="7">1-1 BBBD Race 1</strain>
    </source>
</reference>
<keyword evidence="9" id="KW-1185">Reference proteome</keyword>
<dbReference type="PANTHER" id="PTHR34396">
    <property type="entry name" value="OS03G0264950 PROTEIN-RELATED"/>
    <property type="match status" value="1"/>
</dbReference>
<dbReference type="Proteomes" id="UP000005240">
    <property type="component" value="Unassembled WGS sequence"/>
</dbReference>
<dbReference type="Pfam" id="PF02892">
    <property type="entry name" value="zf-BED"/>
    <property type="match status" value="1"/>
</dbReference>
<evidence type="ECO:0000313" key="7">
    <source>
        <dbReference type="EMBL" id="OAV89418.1"/>
    </source>
</evidence>
<dbReference type="GO" id="GO:0006357">
    <property type="term" value="P:regulation of transcription by RNA polymerase II"/>
    <property type="evidence" value="ECO:0007669"/>
    <property type="project" value="TreeGrafter"/>
</dbReference>
<keyword evidence="3" id="KW-0862">Zinc</keyword>
<keyword evidence="2 4" id="KW-0863">Zinc-finger</keyword>
<protein>
    <submittedName>
        <fullName evidence="8">BED-type domain-containing protein</fullName>
    </submittedName>
</protein>
<accession>A0A180GAA5</accession>
<reference evidence="7" key="1">
    <citation type="submission" date="2009-11" db="EMBL/GenBank/DDBJ databases">
        <authorList>
            <consortium name="The Broad Institute Genome Sequencing Platform"/>
            <person name="Ward D."/>
            <person name="Feldgarden M."/>
            <person name="Earl A."/>
            <person name="Young S.K."/>
            <person name="Zeng Q."/>
            <person name="Koehrsen M."/>
            <person name="Alvarado L."/>
            <person name="Berlin A."/>
            <person name="Bochicchio J."/>
            <person name="Borenstein D."/>
            <person name="Chapman S.B."/>
            <person name="Chen Z."/>
            <person name="Engels R."/>
            <person name="Freedman E."/>
            <person name="Gellesch M."/>
            <person name="Goldberg J."/>
            <person name="Griggs A."/>
            <person name="Gujja S."/>
            <person name="Heilman E."/>
            <person name="Heiman D."/>
            <person name="Hepburn T."/>
            <person name="Howarth C."/>
            <person name="Jen D."/>
            <person name="Larson L."/>
            <person name="Lewis B."/>
            <person name="Mehta T."/>
            <person name="Park D."/>
            <person name="Pearson M."/>
            <person name="Roberts A."/>
            <person name="Saif S."/>
            <person name="Shea T."/>
            <person name="Shenoy N."/>
            <person name="Sisk P."/>
            <person name="Stolte C."/>
            <person name="Sykes S."/>
            <person name="Thomson T."/>
            <person name="Walk T."/>
            <person name="White J."/>
            <person name="Yandava C."/>
            <person name="Izard J."/>
            <person name="Baranova O.V."/>
            <person name="Blanton J.M."/>
            <person name="Tanner A.C."/>
            <person name="Dewhirst F.E."/>
            <person name="Haas B."/>
            <person name="Nusbaum C."/>
            <person name="Birren B."/>
        </authorList>
    </citation>
    <scope>NUCLEOTIDE SEQUENCE [LARGE SCALE GENOMIC DNA]</scope>
    <source>
        <strain evidence="7">1-1 BBBD Race 1</strain>
    </source>
</reference>
<dbReference type="GO" id="GO:0005634">
    <property type="term" value="C:nucleus"/>
    <property type="evidence" value="ECO:0007669"/>
    <property type="project" value="TreeGrafter"/>
</dbReference>
<reference evidence="8 9" key="3">
    <citation type="journal article" date="2017" name="G3 (Bethesda)">
        <title>Comparative analysis highlights variable genome content of wheat rusts and divergence of the mating loci.</title>
        <authorList>
            <person name="Cuomo C.A."/>
            <person name="Bakkeren G."/>
            <person name="Khalil H.B."/>
            <person name="Panwar V."/>
            <person name="Joly D."/>
            <person name="Linning R."/>
            <person name="Sakthikumar S."/>
            <person name="Song X."/>
            <person name="Adiconis X."/>
            <person name="Fan L."/>
            <person name="Goldberg J.M."/>
            <person name="Levin J.Z."/>
            <person name="Young S."/>
            <person name="Zeng Q."/>
            <person name="Anikster Y."/>
            <person name="Bruce M."/>
            <person name="Wang M."/>
            <person name="Yin C."/>
            <person name="McCallum B."/>
            <person name="Szabo L.J."/>
            <person name="Hulbert S."/>
            <person name="Chen X."/>
            <person name="Fellers J.P."/>
        </authorList>
    </citation>
    <scope>NUCLEOTIDE SEQUENCE</scope>
    <source>
        <strain evidence="9">Isolate 1-1 / race 1 (BBBD)</strain>
        <strain evidence="8">isolate 1-1 / race 1 (BBBD)</strain>
    </source>
</reference>
<dbReference type="SMART" id="SM00614">
    <property type="entry name" value="ZnF_BED"/>
    <property type="match status" value="1"/>
</dbReference>
<evidence type="ECO:0000256" key="2">
    <source>
        <dbReference type="ARBA" id="ARBA00022771"/>
    </source>
</evidence>
<evidence type="ECO:0000256" key="5">
    <source>
        <dbReference type="SAM" id="MobiDB-lite"/>
    </source>
</evidence>
<feature type="region of interest" description="Disordered" evidence="5">
    <location>
        <begin position="58"/>
        <end position="121"/>
    </location>
</feature>
<dbReference type="SUPFAM" id="SSF57667">
    <property type="entry name" value="beta-beta-alpha zinc fingers"/>
    <property type="match status" value="1"/>
</dbReference>
<dbReference type="PROSITE" id="PS50808">
    <property type="entry name" value="ZF_BED"/>
    <property type="match status" value="1"/>
</dbReference>
<evidence type="ECO:0000313" key="8">
    <source>
        <dbReference type="EnsemblFungi" id="PTTG_28701-t43_1-p1"/>
    </source>
</evidence>
<evidence type="ECO:0000256" key="4">
    <source>
        <dbReference type="PROSITE-ProRule" id="PRU00027"/>
    </source>
</evidence>
<dbReference type="PANTHER" id="PTHR34396:SF25">
    <property type="entry name" value="BOUNDARY ELEMENT ASSOCIATED FACTOR"/>
    <property type="match status" value="1"/>
</dbReference>
<dbReference type="InterPro" id="IPR036236">
    <property type="entry name" value="Znf_C2H2_sf"/>
</dbReference>
<proteinExistence type="predicted"/>
<keyword evidence="1" id="KW-0479">Metal-binding</keyword>
<dbReference type="GO" id="GO:0008270">
    <property type="term" value="F:zinc ion binding"/>
    <property type="evidence" value="ECO:0007669"/>
    <property type="project" value="UniProtKB-KW"/>
</dbReference>
<gene>
    <name evidence="7" type="ORF">PTTG_28701</name>
</gene>
<evidence type="ECO:0000259" key="6">
    <source>
        <dbReference type="PROSITE" id="PS50808"/>
    </source>
</evidence>
<dbReference type="VEuPathDB" id="FungiDB:PTTG_28701"/>
<organism evidence="7">
    <name type="scientific">Puccinia triticina (isolate 1-1 / race 1 (BBBD))</name>
    <name type="common">Brown leaf rust fungus</name>
    <dbReference type="NCBI Taxonomy" id="630390"/>
    <lineage>
        <taxon>Eukaryota</taxon>
        <taxon>Fungi</taxon>
        <taxon>Dikarya</taxon>
        <taxon>Basidiomycota</taxon>
        <taxon>Pucciniomycotina</taxon>
        <taxon>Pucciniomycetes</taxon>
        <taxon>Pucciniales</taxon>
        <taxon>Pucciniaceae</taxon>
        <taxon>Puccinia</taxon>
    </lineage>
</organism>
<name>A0A180GAA5_PUCT1</name>
<dbReference type="GO" id="GO:1990837">
    <property type="term" value="F:sequence-specific double-stranded DNA binding"/>
    <property type="evidence" value="ECO:0007669"/>
    <property type="project" value="TreeGrafter"/>
</dbReference>
<dbReference type="OrthoDB" id="1900170at2759"/>
<dbReference type="EnsemblFungi" id="PTTG_28701-t43_1">
    <property type="protein sequence ID" value="PTTG_28701-t43_1-p1"/>
    <property type="gene ID" value="PTTG_28701"/>
</dbReference>
<dbReference type="AlphaFoldDB" id="A0A180GAA5"/>